<comment type="caution">
    <text evidence="2">The sequence shown here is derived from an EMBL/GenBank/DDBJ whole genome shotgun (WGS) entry which is preliminary data.</text>
</comment>
<sequence length="186" mass="20880">MLPESYTENALELCDASEADMVEVQKIYAHHVIHGLSSFETEAPTLEEMLLRRRNVLGKGLPYLVARQFGQVLGYCYLSPYRPRYAYRFTVEGSVYIAEAHQGKGVGKSLMAEAILRAERGGWRQMMAVIGNSENIASLRLHQSLGFHVIGQLTGVGFKHGRWVNTIMMQRTLGEGETTPPFDCEK</sequence>
<dbReference type="STRING" id="1646377.BS640_04555"/>
<dbReference type="Pfam" id="PF00583">
    <property type="entry name" value="Acetyltransf_1"/>
    <property type="match status" value="1"/>
</dbReference>
<proteinExistence type="predicted"/>
<dbReference type="SUPFAM" id="SSF55729">
    <property type="entry name" value="Acyl-CoA N-acyltransferases (Nat)"/>
    <property type="match status" value="1"/>
</dbReference>
<organism evidence="2 3">
    <name type="scientific">Rouxiella badensis</name>
    <dbReference type="NCBI Taxonomy" id="1646377"/>
    <lineage>
        <taxon>Bacteria</taxon>
        <taxon>Pseudomonadati</taxon>
        <taxon>Pseudomonadota</taxon>
        <taxon>Gammaproteobacteria</taxon>
        <taxon>Enterobacterales</taxon>
        <taxon>Yersiniaceae</taxon>
        <taxon>Rouxiella</taxon>
    </lineage>
</organism>
<feature type="domain" description="N-acetyltransferase" evidence="1">
    <location>
        <begin position="11"/>
        <end position="174"/>
    </location>
</feature>
<dbReference type="PANTHER" id="PTHR43072">
    <property type="entry name" value="N-ACETYLTRANSFERASE"/>
    <property type="match status" value="1"/>
</dbReference>
<accession>A0A1X0WIV4</accession>
<evidence type="ECO:0000313" key="3">
    <source>
        <dbReference type="Proteomes" id="UP000192536"/>
    </source>
</evidence>
<dbReference type="RefSeq" id="WP_017493125.1">
    <property type="nucleotide sequence ID" value="NZ_CAUQAZ010000181.1"/>
</dbReference>
<gene>
    <name evidence="2" type="ORF">BS640_04555</name>
</gene>
<keyword evidence="3" id="KW-1185">Reference proteome</keyword>
<name>A0A1X0WIV4_9GAMM</name>
<dbReference type="Proteomes" id="UP000192536">
    <property type="component" value="Unassembled WGS sequence"/>
</dbReference>
<dbReference type="PANTHER" id="PTHR43072:SF8">
    <property type="entry name" value="ACYLTRANSFERASE FABY-RELATED"/>
    <property type="match status" value="1"/>
</dbReference>
<evidence type="ECO:0000313" key="2">
    <source>
        <dbReference type="EMBL" id="ORJ26680.1"/>
    </source>
</evidence>
<dbReference type="GeneID" id="93566085"/>
<dbReference type="EMBL" id="MRWE01000005">
    <property type="protein sequence ID" value="ORJ26680.1"/>
    <property type="molecule type" value="Genomic_DNA"/>
</dbReference>
<dbReference type="GO" id="GO:0016747">
    <property type="term" value="F:acyltransferase activity, transferring groups other than amino-acyl groups"/>
    <property type="evidence" value="ECO:0007669"/>
    <property type="project" value="InterPro"/>
</dbReference>
<dbReference type="InterPro" id="IPR000182">
    <property type="entry name" value="GNAT_dom"/>
</dbReference>
<dbReference type="PROSITE" id="PS51186">
    <property type="entry name" value="GNAT"/>
    <property type="match status" value="1"/>
</dbReference>
<dbReference type="AlphaFoldDB" id="A0A1X0WIV4"/>
<evidence type="ECO:0000259" key="1">
    <source>
        <dbReference type="PROSITE" id="PS51186"/>
    </source>
</evidence>
<reference evidence="2 3" key="1">
    <citation type="journal article" date="2017" name="Int. J. Syst. Evol. Microbiol.">
        <title>Rouxiella badensis sp. nov. and Rouxiella silvae sp. nov. isolated from peat bog soil in Germany and emendation of the genus description.</title>
        <authorList>
            <person name="Le Fleche-Mateos A."/>
            <person name="Kugler J.H."/>
            <person name="Hansen S.H."/>
            <person name="Syldatk C."/>
            <person name="Hausmann R."/>
            <person name="Lomprez F."/>
            <person name="Vandenbogaert M."/>
            <person name="Manuguerra J.C."/>
            <person name="Grimont P.A."/>
        </authorList>
    </citation>
    <scope>NUCLEOTIDE SEQUENCE [LARGE SCALE GENOMIC DNA]</scope>
    <source>
        <strain evidence="2 3">DSM 100043</strain>
    </source>
</reference>
<protein>
    <submittedName>
        <fullName evidence="2">GNAT family N-acetyltransferase</fullName>
    </submittedName>
</protein>
<keyword evidence="2" id="KW-0808">Transferase</keyword>
<dbReference type="InterPro" id="IPR016181">
    <property type="entry name" value="Acyl_CoA_acyltransferase"/>
</dbReference>
<dbReference type="CDD" id="cd04301">
    <property type="entry name" value="NAT_SF"/>
    <property type="match status" value="1"/>
</dbReference>
<dbReference type="Gene3D" id="3.40.630.30">
    <property type="match status" value="1"/>
</dbReference>